<dbReference type="UniPathway" id="UPA00164"/>
<dbReference type="GO" id="GO:0005829">
    <property type="term" value="C:cytosol"/>
    <property type="evidence" value="ECO:0007669"/>
    <property type="project" value="TreeGrafter"/>
</dbReference>
<dbReference type="HAMAP" id="MF_00685">
    <property type="entry name" value="GlgB"/>
    <property type="match status" value="1"/>
</dbReference>
<dbReference type="GO" id="GO:0043169">
    <property type="term" value="F:cation binding"/>
    <property type="evidence" value="ECO:0007669"/>
    <property type="project" value="InterPro"/>
</dbReference>
<dbReference type="Pfam" id="PF02806">
    <property type="entry name" value="Alpha-amylase_C"/>
    <property type="match status" value="1"/>
</dbReference>
<dbReference type="Gene3D" id="3.20.20.80">
    <property type="entry name" value="Glycosidases"/>
    <property type="match status" value="1"/>
</dbReference>
<evidence type="ECO:0000313" key="14">
    <source>
        <dbReference type="Proteomes" id="UP000195072"/>
    </source>
</evidence>
<keyword evidence="8 10" id="KW-0320">Glycogen biosynthesis</keyword>
<dbReference type="PIRSF" id="PIRSF000463">
    <property type="entry name" value="GlgB"/>
    <property type="match status" value="1"/>
</dbReference>
<reference evidence="13 14" key="1">
    <citation type="submission" date="2014-06" db="EMBL/GenBank/DDBJ databases">
        <authorList>
            <person name="Ju J."/>
            <person name="Zhang J."/>
        </authorList>
    </citation>
    <scope>NUCLEOTIDE SEQUENCE [LARGE SCALE GENOMIC DNA]</scope>
    <source>
        <strain evidence="13">DmL_050</strain>
    </source>
</reference>
<evidence type="ECO:0000256" key="8">
    <source>
        <dbReference type="ARBA" id="ARBA00023056"/>
    </source>
</evidence>
<dbReference type="FunFam" id="2.60.40.1180:FF:000002">
    <property type="entry name" value="1,4-alpha-glucan branching enzyme GlgB"/>
    <property type="match status" value="1"/>
</dbReference>
<dbReference type="InterPro" id="IPR006047">
    <property type="entry name" value="GH13_cat_dom"/>
</dbReference>
<keyword evidence="7 10" id="KW-0808">Transferase</keyword>
<dbReference type="InterPro" id="IPR014756">
    <property type="entry name" value="Ig_E-set"/>
</dbReference>
<dbReference type="Gene3D" id="2.60.40.1180">
    <property type="entry name" value="Golgi alpha-mannosidase II"/>
    <property type="match status" value="1"/>
</dbReference>
<name>A0A252EHH5_9PROT</name>
<dbReference type="InterPro" id="IPR037439">
    <property type="entry name" value="Branching_enzy"/>
</dbReference>
<dbReference type="SUPFAM" id="SSF51011">
    <property type="entry name" value="Glycosyl hydrolase domain"/>
    <property type="match status" value="1"/>
</dbReference>
<proteinExistence type="inferred from homology"/>
<keyword evidence="5 10" id="KW-0321">Glycogen metabolism</keyword>
<evidence type="ECO:0000313" key="13">
    <source>
        <dbReference type="EMBL" id="OUL65839.1"/>
    </source>
</evidence>
<dbReference type="Pfam" id="PF00128">
    <property type="entry name" value="Alpha-amylase"/>
    <property type="match status" value="1"/>
</dbReference>
<comment type="caution">
    <text evidence="13">The sequence shown here is derived from an EMBL/GenBank/DDBJ whole genome shotgun (WGS) entry which is preliminary data.</text>
</comment>
<evidence type="ECO:0000256" key="7">
    <source>
        <dbReference type="ARBA" id="ARBA00022679"/>
    </source>
</evidence>
<dbReference type="FunFam" id="3.20.20.80:FF:000003">
    <property type="entry name" value="1,4-alpha-glucan branching enzyme GlgB"/>
    <property type="match status" value="1"/>
</dbReference>
<dbReference type="SUPFAM" id="SSF81296">
    <property type="entry name" value="E set domains"/>
    <property type="match status" value="1"/>
</dbReference>
<dbReference type="NCBIfam" id="TIGR01515">
    <property type="entry name" value="branching_enzym"/>
    <property type="match status" value="1"/>
</dbReference>
<dbReference type="PANTHER" id="PTHR43651:SF3">
    <property type="entry name" value="1,4-ALPHA-GLUCAN-BRANCHING ENZYME"/>
    <property type="match status" value="1"/>
</dbReference>
<dbReference type="GO" id="GO:0003844">
    <property type="term" value="F:1,4-alpha-glucan branching enzyme activity"/>
    <property type="evidence" value="ECO:0007669"/>
    <property type="project" value="UniProtKB-UniRule"/>
</dbReference>
<dbReference type="InterPro" id="IPR054169">
    <property type="entry name" value="GlgB_N"/>
</dbReference>
<dbReference type="Gene3D" id="2.60.40.10">
    <property type="entry name" value="Immunoglobulins"/>
    <property type="match status" value="2"/>
</dbReference>
<evidence type="ECO:0000256" key="4">
    <source>
        <dbReference type="ARBA" id="ARBA00009000"/>
    </source>
</evidence>
<dbReference type="Pfam" id="PF22019">
    <property type="entry name" value="GlgB_N"/>
    <property type="match status" value="1"/>
</dbReference>
<dbReference type="InterPro" id="IPR017853">
    <property type="entry name" value="GH"/>
</dbReference>
<dbReference type="CDD" id="cd11322">
    <property type="entry name" value="AmyAc_Glg_BE"/>
    <property type="match status" value="1"/>
</dbReference>
<dbReference type="InterPro" id="IPR013780">
    <property type="entry name" value="Glyco_hydro_b"/>
</dbReference>
<evidence type="ECO:0000256" key="9">
    <source>
        <dbReference type="ARBA" id="ARBA00023277"/>
    </source>
</evidence>
<dbReference type="PANTHER" id="PTHR43651">
    <property type="entry name" value="1,4-ALPHA-GLUCAN-BRANCHING ENZYME"/>
    <property type="match status" value="1"/>
</dbReference>
<evidence type="ECO:0000256" key="5">
    <source>
        <dbReference type="ARBA" id="ARBA00022600"/>
    </source>
</evidence>
<dbReference type="InterPro" id="IPR004193">
    <property type="entry name" value="Glyco_hydro_13_N"/>
</dbReference>
<evidence type="ECO:0000256" key="3">
    <source>
        <dbReference type="ARBA" id="ARBA00004964"/>
    </source>
</evidence>
<feature type="domain" description="Glycosyl hydrolase family 13 catalytic" evidence="12">
    <location>
        <begin position="261"/>
        <end position="623"/>
    </location>
</feature>
<dbReference type="CDD" id="cd02855">
    <property type="entry name" value="E_set_GBE_prok_N"/>
    <property type="match status" value="1"/>
</dbReference>
<comment type="catalytic activity">
    <reaction evidence="1 10">
        <text>Transfers a segment of a (1-&gt;4)-alpha-D-glucan chain to a primary hydroxy group in a similar glucan chain.</text>
        <dbReference type="EC" id="2.4.1.18"/>
    </reaction>
</comment>
<protein>
    <recommendedName>
        <fullName evidence="10">1,4-alpha-glucan branching enzyme GlgB</fullName>
        <ecNumber evidence="10">2.4.1.18</ecNumber>
    </recommendedName>
    <alternativeName>
        <fullName evidence="10">1,4-alpha-D-glucan:1,4-alpha-D-glucan 6-glucosyl-transferase</fullName>
    </alternativeName>
    <alternativeName>
        <fullName evidence="10">Alpha-(1-&gt;4)-glucan branching enzyme</fullName>
    </alternativeName>
    <alternativeName>
        <fullName evidence="10">Glycogen branching enzyme</fullName>
        <shortName evidence="10">BE</shortName>
    </alternativeName>
</protein>
<keyword evidence="6 10" id="KW-0328">Glycosyltransferase</keyword>
<comment type="similarity">
    <text evidence="4 10">Belongs to the glycosyl hydrolase 13 family. GlgB subfamily.</text>
</comment>
<dbReference type="InterPro" id="IPR006407">
    <property type="entry name" value="GlgB"/>
</dbReference>
<feature type="active site" description="Nucleophile" evidence="10 11">
    <location>
        <position position="420"/>
    </location>
</feature>
<dbReference type="EC" id="2.4.1.18" evidence="10"/>
<dbReference type="SMART" id="SM00642">
    <property type="entry name" value="Aamy"/>
    <property type="match status" value="1"/>
</dbReference>
<dbReference type="AlphaFoldDB" id="A0A252EHH5"/>
<dbReference type="InterPro" id="IPR013783">
    <property type="entry name" value="Ig-like_fold"/>
</dbReference>
<dbReference type="Pfam" id="PF02922">
    <property type="entry name" value="CBM_48"/>
    <property type="match status" value="1"/>
</dbReference>
<keyword evidence="9 10" id="KW-0119">Carbohydrate metabolism</keyword>
<dbReference type="Proteomes" id="UP000195072">
    <property type="component" value="Unassembled WGS sequence"/>
</dbReference>
<dbReference type="GO" id="GO:0005978">
    <property type="term" value="P:glycogen biosynthetic process"/>
    <property type="evidence" value="ECO:0007669"/>
    <property type="project" value="UniProtKB-UniRule"/>
</dbReference>
<dbReference type="NCBIfam" id="NF003811">
    <property type="entry name" value="PRK05402.1"/>
    <property type="match status" value="1"/>
</dbReference>
<comment type="function">
    <text evidence="2 10">Catalyzes the formation of the alpha-1,6-glucosidic linkages in glycogen by scission of a 1,4-alpha-linked oligosaccharide from growing alpha-1,4-glucan chains and the subsequent attachment of the oligosaccharide to the alpha-1,6 position.</text>
</comment>
<dbReference type="SUPFAM" id="SSF51445">
    <property type="entry name" value="(Trans)glycosidases"/>
    <property type="match status" value="1"/>
</dbReference>
<evidence type="ECO:0000256" key="2">
    <source>
        <dbReference type="ARBA" id="ARBA00002953"/>
    </source>
</evidence>
<dbReference type="PROSITE" id="PS00018">
    <property type="entry name" value="EF_HAND_1"/>
    <property type="match status" value="1"/>
</dbReference>
<dbReference type="FunFam" id="2.60.40.10:FF:000169">
    <property type="entry name" value="1,4-alpha-glucan branching enzyme GlgB"/>
    <property type="match status" value="1"/>
</dbReference>
<feature type="active site" description="Proton donor" evidence="10 11">
    <location>
        <position position="473"/>
    </location>
</feature>
<evidence type="ECO:0000256" key="11">
    <source>
        <dbReference type="PIRSR" id="PIRSR000463-1"/>
    </source>
</evidence>
<evidence type="ECO:0000259" key="12">
    <source>
        <dbReference type="SMART" id="SM00642"/>
    </source>
</evidence>
<dbReference type="InterPro" id="IPR006048">
    <property type="entry name" value="A-amylase/branching_C"/>
</dbReference>
<dbReference type="EMBL" id="JOOZ01000052">
    <property type="protein sequence ID" value="OUL65839.1"/>
    <property type="molecule type" value="Genomic_DNA"/>
</dbReference>
<dbReference type="InterPro" id="IPR044143">
    <property type="entry name" value="GlgB_N_E_set_prok"/>
</dbReference>
<evidence type="ECO:0000256" key="1">
    <source>
        <dbReference type="ARBA" id="ARBA00000826"/>
    </source>
</evidence>
<dbReference type="GO" id="GO:0004553">
    <property type="term" value="F:hydrolase activity, hydrolyzing O-glycosyl compounds"/>
    <property type="evidence" value="ECO:0007669"/>
    <property type="project" value="InterPro"/>
</dbReference>
<comment type="pathway">
    <text evidence="3 10">Glycan biosynthesis; glycogen biosynthesis.</text>
</comment>
<dbReference type="NCBIfam" id="NF008967">
    <property type="entry name" value="PRK12313.1"/>
    <property type="match status" value="1"/>
</dbReference>
<evidence type="ECO:0000256" key="10">
    <source>
        <dbReference type="HAMAP-Rule" id="MF_00685"/>
    </source>
</evidence>
<evidence type="ECO:0000256" key="6">
    <source>
        <dbReference type="ARBA" id="ARBA00022676"/>
    </source>
</evidence>
<comment type="subunit">
    <text evidence="10">Monomer.</text>
</comment>
<organism evidence="13 14">
    <name type="scientific">Acetobacter senegalensis</name>
    <dbReference type="NCBI Taxonomy" id="446692"/>
    <lineage>
        <taxon>Bacteria</taxon>
        <taxon>Pseudomonadati</taxon>
        <taxon>Pseudomonadota</taxon>
        <taxon>Alphaproteobacteria</taxon>
        <taxon>Acetobacterales</taxon>
        <taxon>Acetobacteraceae</taxon>
        <taxon>Acetobacter</taxon>
    </lineage>
</organism>
<accession>A0A252EHH5</accession>
<gene>
    <name evidence="10" type="primary">glgB</name>
    <name evidence="13" type="ORF">HK16_13720</name>
</gene>
<sequence length="743" mass="83689">MTMADRDAAATLPNITQEQLSSLLNGTCGDPFSLLGRHRSGRSDVIRVFMPDAREVRLVRWTRTGVQREQAMKCVAQAGLYEARIPAGAPYKLRIGWADGWEEGADPYSFPPLLSHHDLHLFAEGKHRELAHMMGAQTMTIDGVAGVRFAVWAPNAKSVSVVGDFNLWNARRHPMRLRHDGGIWELFIPNVMCGSRYKYDITGPDGARLPLHADPFALASEIPPATASVVASPLDFQWHDEEWMARRSSFHTENAPLSIYECLVGSWRRPDKDGTRILTWDELKETLIPYVVDLGFTHIELMPIMAHPFDGSWGYQPLGLFAPMPRQGTPQQLASFIDACHQAGLGVILDWVPAHFPNDLHGMARFDGTCLFEHQDPREGLHPDWHTLIYNVGRNEVRGFLIASALMWLTQYHVDGLRVDAVASMLYRDYSRPHNGWLPNYYGGRENLESVEFLRELNHAVAEYAPTALMIAEESTAWPGVTRSVDSGGLGFTYKWNMGWMHDTLSYISRDPLWRRYHHDNILFGLHYAFSEKFVLPLSHDEVVHGKGSLLSRMPGEGGTRYAGLRAYLAFMWGHPGKKLLFMGAELAQWEEWDPHGELAWNMLDTPWGRGMHTLVRDLNRLHRTEPALHQRDTHSDGFAWIIGNDTENSVFAWLRYGDDGKPVLVVCNMTPVPRIDYRIGVPLPGWWAERLNTDADDYGGGGTGNAGGRSTEQIVSHGYEQSCVLYLPPLSVLYLQHEGGAG</sequence>
<dbReference type="InterPro" id="IPR018247">
    <property type="entry name" value="EF_Hand_1_Ca_BS"/>
</dbReference>